<proteinExistence type="predicted"/>
<evidence type="ECO:0000313" key="3">
    <source>
        <dbReference type="EMBL" id="GBF90480.1"/>
    </source>
</evidence>
<feature type="domain" description="Protein kinase" evidence="2">
    <location>
        <begin position="379"/>
        <end position="663"/>
    </location>
</feature>
<dbReference type="Pfam" id="PF07714">
    <property type="entry name" value="PK_Tyr_Ser-Thr"/>
    <property type="match status" value="1"/>
</dbReference>
<dbReference type="PROSITE" id="PS50011">
    <property type="entry name" value="PROTEIN_KINASE_DOM"/>
    <property type="match status" value="1"/>
</dbReference>
<dbReference type="InParanoid" id="A0A2V0NY27"/>
<dbReference type="InterPro" id="IPR051681">
    <property type="entry name" value="Ser/Thr_Kinases-Pseudokinases"/>
</dbReference>
<accession>A0A2V0NY27</accession>
<dbReference type="SUPFAM" id="SSF56112">
    <property type="entry name" value="Protein kinase-like (PK-like)"/>
    <property type="match status" value="1"/>
</dbReference>
<dbReference type="InterPro" id="IPR000719">
    <property type="entry name" value="Prot_kinase_dom"/>
</dbReference>
<keyword evidence="1" id="KW-0067">ATP-binding</keyword>
<dbReference type="EMBL" id="BDRX01000017">
    <property type="protein sequence ID" value="GBF90480.1"/>
    <property type="molecule type" value="Genomic_DNA"/>
</dbReference>
<dbReference type="OrthoDB" id="69842at2759"/>
<feature type="binding site" evidence="1">
    <location>
        <position position="406"/>
    </location>
    <ligand>
        <name>ATP</name>
        <dbReference type="ChEBI" id="CHEBI:30616"/>
    </ligand>
</feature>
<organism evidence="3 4">
    <name type="scientific">Raphidocelis subcapitata</name>
    <dbReference type="NCBI Taxonomy" id="307507"/>
    <lineage>
        <taxon>Eukaryota</taxon>
        <taxon>Viridiplantae</taxon>
        <taxon>Chlorophyta</taxon>
        <taxon>core chlorophytes</taxon>
        <taxon>Chlorophyceae</taxon>
        <taxon>CS clade</taxon>
        <taxon>Sphaeropleales</taxon>
        <taxon>Selenastraceae</taxon>
        <taxon>Raphidocelis</taxon>
    </lineage>
</organism>
<dbReference type="AlphaFoldDB" id="A0A2V0NY27"/>
<sequence>MSRRGAEVLHSCAHHPSRCEAYLGLKGRAPESPPRWRGAAPAGVWPRHSGCAVGAGRAAVAAQYGLCPACWPAAAEAARLSQNEPEAPMLIVDTSASLWRVLHITPAAAGALGIGEGPLNGRSDGGPGPAPPGRGCACGGGRCGCGCGEPVSELFDLSDAAASWRPGGWEFDLREIAGTDGRPELAGRTFNLSFSLCRAACAGAAGGEGDAPARRGWARWLRGGCFGAGEGGVDGSGDCGGGLSLFAVRVEEEATSALVTLLRRQQEKDRASQPARAWLPVPLPPMQRERAADAACRAIAGGGAGIVARDDSAETFEVEGCCEDSNGEACEPLPVLPATCRICCEVAEAPKHRSRDAWCCGPGAACAEGRGGCPMIEGLLLGQLLGRGAYGRIWRGIYRGQRVAVKVLDGGRFSSLPLDASGEPLESSLLRRLPPHPNVVRMLAHARTRGRGGRRAWMVLQHADLGNLEDALRAGWLLRGAEPDLPKVACTAADVASGMAHLHQNGALHRDLCGRNVMLCSDPARSGGMRAVVAGLGLSRPLAAAAAAAAAGPGGSCPGSFTHAAPEVLEQGAFSEAADVWSFGVLLHEMLTGAPAWPGLPSAYPTVAPRATSARQSGLDYFGLPPPPGLPAPLRALLRACLEREPSARPRFTEVADALRGWLRAEARAARRALGRGRRA</sequence>
<dbReference type="STRING" id="307507.A0A2V0NY27"/>
<reference evidence="3 4" key="1">
    <citation type="journal article" date="2018" name="Sci. Rep.">
        <title>Raphidocelis subcapitata (=Pseudokirchneriella subcapitata) provides an insight into genome evolution and environmental adaptations in the Sphaeropleales.</title>
        <authorList>
            <person name="Suzuki S."/>
            <person name="Yamaguchi H."/>
            <person name="Nakajima N."/>
            <person name="Kawachi M."/>
        </authorList>
    </citation>
    <scope>NUCLEOTIDE SEQUENCE [LARGE SCALE GENOMIC DNA]</scope>
    <source>
        <strain evidence="3 4">NIES-35</strain>
    </source>
</reference>
<dbReference type="InterPro" id="IPR001245">
    <property type="entry name" value="Ser-Thr/Tyr_kinase_cat_dom"/>
</dbReference>
<dbReference type="GO" id="GO:0005524">
    <property type="term" value="F:ATP binding"/>
    <property type="evidence" value="ECO:0007669"/>
    <property type="project" value="UniProtKB-UniRule"/>
</dbReference>
<gene>
    <name evidence="3" type="ORF">Rsub_03476</name>
</gene>
<comment type="caution">
    <text evidence="3">The sequence shown here is derived from an EMBL/GenBank/DDBJ whole genome shotgun (WGS) entry which is preliminary data.</text>
</comment>
<dbReference type="Gene3D" id="3.30.200.20">
    <property type="entry name" value="Phosphorylase Kinase, domain 1"/>
    <property type="match status" value="1"/>
</dbReference>
<evidence type="ECO:0000313" key="4">
    <source>
        <dbReference type="Proteomes" id="UP000247498"/>
    </source>
</evidence>
<keyword evidence="4" id="KW-1185">Reference proteome</keyword>
<evidence type="ECO:0000256" key="1">
    <source>
        <dbReference type="PROSITE-ProRule" id="PRU10141"/>
    </source>
</evidence>
<dbReference type="PROSITE" id="PS00107">
    <property type="entry name" value="PROTEIN_KINASE_ATP"/>
    <property type="match status" value="1"/>
</dbReference>
<dbReference type="GO" id="GO:0004674">
    <property type="term" value="F:protein serine/threonine kinase activity"/>
    <property type="evidence" value="ECO:0007669"/>
    <property type="project" value="TreeGrafter"/>
</dbReference>
<dbReference type="InterPro" id="IPR017441">
    <property type="entry name" value="Protein_kinase_ATP_BS"/>
</dbReference>
<dbReference type="InterPro" id="IPR011009">
    <property type="entry name" value="Kinase-like_dom_sf"/>
</dbReference>
<protein>
    <recommendedName>
        <fullName evidence="2">Protein kinase domain-containing protein</fullName>
    </recommendedName>
</protein>
<dbReference type="Proteomes" id="UP000247498">
    <property type="component" value="Unassembled WGS sequence"/>
</dbReference>
<keyword evidence="1" id="KW-0547">Nucleotide-binding</keyword>
<dbReference type="Gene3D" id="1.10.510.10">
    <property type="entry name" value="Transferase(Phosphotransferase) domain 1"/>
    <property type="match status" value="1"/>
</dbReference>
<dbReference type="PANTHER" id="PTHR44329">
    <property type="entry name" value="SERINE/THREONINE-PROTEIN KINASE TNNI3K-RELATED"/>
    <property type="match status" value="1"/>
</dbReference>
<name>A0A2V0NY27_9CHLO</name>
<dbReference type="PANTHER" id="PTHR44329:SF214">
    <property type="entry name" value="PROTEIN KINASE DOMAIN-CONTAINING PROTEIN"/>
    <property type="match status" value="1"/>
</dbReference>
<evidence type="ECO:0000259" key="2">
    <source>
        <dbReference type="PROSITE" id="PS50011"/>
    </source>
</evidence>